<organism evidence="1 2">
    <name type="scientific">Solanum commersonii</name>
    <name type="common">Commerson's wild potato</name>
    <name type="synonym">Commerson's nightshade</name>
    <dbReference type="NCBI Taxonomy" id="4109"/>
    <lineage>
        <taxon>Eukaryota</taxon>
        <taxon>Viridiplantae</taxon>
        <taxon>Streptophyta</taxon>
        <taxon>Embryophyta</taxon>
        <taxon>Tracheophyta</taxon>
        <taxon>Spermatophyta</taxon>
        <taxon>Magnoliopsida</taxon>
        <taxon>eudicotyledons</taxon>
        <taxon>Gunneridae</taxon>
        <taxon>Pentapetalae</taxon>
        <taxon>asterids</taxon>
        <taxon>lamiids</taxon>
        <taxon>Solanales</taxon>
        <taxon>Solanaceae</taxon>
        <taxon>Solanoideae</taxon>
        <taxon>Solaneae</taxon>
        <taxon>Solanum</taxon>
    </lineage>
</organism>
<evidence type="ECO:0008006" key="3">
    <source>
        <dbReference type="Google" id="ProtNLM"/>
    </source>
</evidence>
<reference evidence="1 2" key="1">
    <citation type="submission" date="2020-09" db="EMBL/GenBank/DDBJ databases">
        <title>De no assembly of potato wild relative species, Solanum commersonii.</title>
        <authorList>
            <person name="Cho K."/>
        </authorList>
    </citation>
    <scope>NUCLEOTIDE SEQUENCE [LARGE SCALE GENOMIC DNA]</scope>
    <source>
        <strain evidence="1">LZ3.2</strain>
        <tissue evidence="1">Leaf</tissue>
    </source>
</reference>
<gene>
    <name evidence="1" type="ORF">H5410_015905</name>
</gene>
<evidence type="ECO:0000313" key="1">
    <source>
        <dbReference type="EMBL" id="KAG5616081.1"/>
    </source>
</evidence>
<dbReference type="EMBL" id="JACXVP010000003">
    <property type="protein sequence ID" value="KAG5616081.1"/>
    <property type="molecule type" value="Genomic_DNA"/>
</dbReference>
<accession>A0A9J5ZV00</accession>
<dbReference type="PANTHER" id="PTHR31286">
    <property type="entry name" value="GLYCINE-RICH CELL WALL STRUCTURAL PROTEIN 1.8-LIKE"/>
    <property type="match status" value="1"/>
</dbReference>
<dbReference type="InterPro" id="IPR040256">
    <property type="entry name" value="At4g02000-like"/>
</dbReference>
<dbReference type="PANTHER" id="PTHR31286:SF104">
    <property type="entry name" value="PEROXIDASE"/>
    <property type="match status" value="1"/>
</dbReference>
<sequence>MEMITNVGFFHDPLDIILRRKQLGKPIAIDKATQIKSRPSTARVKVILDLMEKLPNRIWLQFVDRKSGMLIEIFQEIVYDNLPLYCNYCKHQGHDEDSYRLLSKRNQNNKQIDDNIEVILKGTIDSEKYQGDAREILNKKRKIVDVDQSEATSLNQQLIAATSEQNRANLMDVDTNIENKGDCNNQHAATNEVQSKEVGLNLMGTPRVGVDTPRVGLGQKLMDSRQKLMDTSDVEDAEKSGQHVLQGVTGNFHDSEKIKDISNALRDLLCSNSFDVLLKTIGNQDCFDKDEEDNMLDICFDRVARKGIYHLGNKEVEATKAKRTHMEDNIVGTIK</sequence>
<dbReference type="Proteomes" id="UP000824120">
    <property type="component" value="Chromosome 3"/>
</dbReference>
<protein>
    <recommendedName>
        <fullName evidence="3">DUF4283 domain-containing protein</fullName>
    </recommendedName>
</protein>
<dbReference type="AlphaFoldDB" id="A0A9J5ZV00"/>
<proteinExistence type="predicted"/>
<name>A0A9J5ZV00_SOLCO</name>
<dbReference type="OrthoDB" id="1302471at2759"/>
<evidence type="ECO:0000313" key="2">
    <source>
        <dbReference type="Proteomes" id="UP000824120"/>
    </source>
</evidence>
<comment type="caution">
    <text evidence="1">The sequence shown here is derived from an EMBL/GenBank/DDBJ whole genome shotgun (WGS) entry which is preliminary data.</text>
</comment>
<keyword evidence="2" id="KW-1185">Reference proteome</keyword>